<dbReference type="InterPro" id="IPR023498">
    <property type="entry name" value="Zn_transptr_ZupT"/>
</dbReference>
<feature type="transmembrane region" description="Helical" evidence="13">
    <location>
        <begin position="72"/>
        <end position="92"/>
    </location>
</feature>
<evidence type="ECO:0000256" key="2">
    <source>
        <dbReference type="ARBA" id="ARBA00009703"/>
    </source>
</evidence>
<gene>
    <name evidence="13 14" type="primary">zupT</name>
    <name evidence="14" type="ORF">AQZ59_00960</name>
</gene>
<proteinExistence type="inferred from homology"/>
<dbReference type="HAMAP" id="MF_00548">
    <property type="entry name" value="ZupT"/>
    <property type="match status" value="1"/>
</dbReference>
<dbReference type="AlphaFoldDB" id="A0A0W1KJ15"/>
<keyword evidence="7 13" id="KW-0862">Zinc</keyword>
<feature type="transmembrane region" description="Helical" evidence="13">
    <location>
        <begin position="220"/>
        <end position="238"/>
    </location>
</feature>
<dbReference type="GO" id="GO:0005886">
    <property type="term" value="C:plasma membrane"/>
    <property type="evidence" value="ECO:0007669"/>
    <property type="project" value="UniProtKB-SubCell"/>
</dbReference>
<keyword evidence="3 13" id="KW-0813">Transport</keyword>
<dbReference type="GO" id="GO:0005385">
    <property type="term" value="F:zinc ion transmembrane transporter activity"/>
    <property type="evidence" value="ECO:0007669"/>
    <property type="project" value="UniProtKB-UniRule"/>
</dbReference>
<organism evidence="14 15">
    <name type="scientific">Trueperella bernardiae</name>
    <dbReference type="NCBI Taxonomy" id="59561"/>
    <lineage>
        <taxon>Bacteria</taxon>
        <taxon>Bacillati</taxon>
        <taxon>Actinomycetota</taxon>
        <taxon>Actinomycetes</taxon>
        <taxon>Actinomycetales</taxon>
        <taxon>Actinomycetaceae</taxon>
        <taxon>Trueperella</taxon>
    </lineage>
</organism>
<evidence type="ECO:0000256" key="1">
    <source>
        <dbReference type="ARBA" id="ARBA00004651"/>
    </source>
</evidence>
<comment type="similarity">
    <text evidence="2 13">Belongs to the ZIP transporter (TC 2.A.5) family. ZupT subfamily.</text>
</comment>
<accession>A0A0W1KJ15</accession>
<dbReference type="InterPro" id="IPR003689">
    <property type="entry name" value="ZIP"/>
</dbReference>
<feature type="transmembrane region" description="Helical" evidence="13">
    <location>
        <begin position="250"/>
        <end position="271"/>
    </location>
</feature>
<name>A0A0W1KJ15_9ACTO</name>
<comment type="subcellular location">
    <subcellularLocation>
        <location evidence="1 13">Cell membrane</location>
        <topology evidence="1 13">Multi-pass membrane protein</topology>
    </subcellularLocation>
</comment>
<keyword evidence="4 13" id="KW-1003">Cell membrane</keyword>
<dbReference type="Pfam" id="PF02535">
    <property type="entry name" value="Zip"/>
    <property type="match status" value="1"/>
</dbReference>
<evidence type="ECO:0000256" key="7">
    <source>
        <dbReference type="ARBA" id="ARBA00022833"/>
    </source>
</evidence>
<feature type="binding site" description="M2 metal binding site" evidence="13">
    <location>
        <position position="173"/>
    </location>
    <ligand>
        <name>Fe(2+)</name>
        <dbReference type="ChEBI" id="CHEBI:29033"/>
    </ligand>
</feature>
<dbReference type="GO" id="GO:0046872">
    <property type="term" value="F:metal ion binding"/>
    <property type="evidence" value="ECO:0007669"/>
    <property type="project" value="UniProtKB-KW"/>
</dbReference>
<dbReference type="OrthoDB" id="9787346at2"/>
<dbReference type="STRING" id="59561.AQZ59_00960"/>
<comment type="function">
    <text evidence="13">Mediates zinc uptake. May also transport other divalent cations.</text>
</comment>
<evidence type="ECO:0000313" key="14">
    <source>
        <dbReference type="EMBL" id="KTF03988.1"/>
    </source>
</evidence>
<feature type="transmembrane region" description="Helical" evidence="13">
    <location>
        <begin position="6"/>
        <end position="28"/>
    </location>
</feature>
<feature type="binding site" description="M1 metal binding site" evidence="13">
    <location>
        <position position="173"/>
    </location>
    <ligand>
        <name>Zn(2+)</name>
        <dbReference type="ChEBI" id="CHEBI:29105"/>
    </ligand>
</feature>
<evidence type="ECO:0000313" key="15">
    <source>
        <dbReference type="Proteomes" id="UP000054404"/>
    </source>
</evidence>
<feature type="binding site" description="M2 metal binding site" evidence="13">
    <location>
        <position position="141"/>
    </location>
    <ligand>
        <name>Fe(2+)</name>
        <dbReference type="ChEBI" id="CHEBI:29033"/>
    </ligand>
</feature>
<keyword evidence="11 13" id="KW-0406">Ion transport</keyword>
<keyword evidence="9 13" id="KW-1133">Transmembrane helix</keyword>
<feature type="binding site" description="M2 metal binding site" evidence="13">
    <location>
        <position position="202"/>
    </location>
    <ligand>
        <name>Fe(2+)</name>
        <dbReference type="ChEBI" id="CHEBI:29033"/>
    </ligand>
</feature>
<evidence type="ECO:0000256" key="4">
    <source>
        <dbReference type="ARBA" id="ARBA00022475"/>
    </source>
</evidence>
<evidence type="ECO:0000256" key="5">
    <source>
        <dbReference type="ARBA" id="ARBA00022692"/>
    </source>
</evidence>
<dbReference type="NCBIfam" id="NF003243">
    <property type="entry name" value="PRK04201.1"/>
    <property type="match status" value="1"/>
</dbReference>
<keyword evidence="5 13" id="KW-0812">Transmembrane</keyword>
<feature type="transmembrane region" description="Helical" evidence="13">
    <location>
        <begin position="191"/>
        <end position="213"/>
    </location>
</feature>
<dbReference type="RefSeq" id="WP_062613532.1">
    <property type="nucleotide sequence ID" value="NZ_JAMQRX010000004.1"/>
</dbReference>
<keyword evidence="10" id="KW-0408">Iron</keyword>
<keyword evidence="6" id="KW-0479">Metal-binding</keyword>
<dbReference type="Proteomes" id="UP000054404">
    <property type="component" value="Unassembled WGS sequence"/>
</dbReference>
<evidence type="ECO:0000256" key="13">
    <source>
        <dbReference type="HAMAP-Rule" id="MF_00548"/>
    </source>
</evidence>
<feature type="binding site" description="M1 metal binding site" evidence="13">
    <location>
        <position position="169"/>
    </location>
    <ligand>
        <name>Zn(2+)</name>
        <dbReference type="ChEBI" id="CHEBI:29105"/>
    </ligand>
</feature>
<evidence type="ECO:0000256" key="3">
    <source>
        <dbReference type="ARBA" id="ARBA00022448"/>
    </source>
</evidence>
<feature type="binding site" description="M2 metal binding site" evidence="13">
    <location>
        <position position="170"/>
    </location>
    <ligand>
        <name>Fe(2+)</name>
        <dbReference type="ChEBI" id="CHEBI:29033"/>
    </ligand>
</feature>
<dbReference type="EMBL" id="LNIZ01000004">
    <property type="protein sequence ID" value="KTF03988.1"/>
    <property type="molecule type" value="Genomic_DNA"/>
</dbReference>
<evidence type="ECO:0000256" key="10">
    <source>
        <dbReference type="ARBA" id="ARBA00023004"/>
    </source>
</evidence>
<dbReference type="PANTHER" id="PTHR11040:SF205">
    <property type="entry name" value="ZINC TRANSPORTER ZUPT"/>
    <property type="match status" value="1"/>
</dbReference>
<dbReference type="PANTHER" id="PTHR11040">
    <property type="entry name" value="ZINC/IRON TRANSPORTER"/>
    <property type="match status" value="1"/>
</dbReference>
<comment type="catalytic activity">
    <reaction evidence="13">
        <text>Zn(2+)(in) = Zn(2+)(out)</text>
        <dbReference type="Rhea" id="RHEA:29351"/>
        <dbReference type="ChEBI" id="CHEBI:29105"/>
    </reaction>
</comment>
<keyword evidence="12 13" id="KW-0472">Membrane</keyword>
<reference evidence="14 15" key="1">
    <citation type="submission" date="2015-11" db="EMBL/GenBank/DDBJ databases">
        <title>Draft Genome Sequence of the Type Strain Trueperella bernardiae LCDC 89-0504T, Isolated from Blood Culture.</title>
        <authorList>
            <person name="Bernier A.-M."/>
            <person name="Bernard K."/>
        </authorList>
    </citation>
    <scope>NUCLEOTIDE SEQUENCE [LARGE SCALE GENOMIC DNA]</scope>
    <source>
        <strain evidence="14 15">LCDC 89-0504</strain>
    </source>
</reference>
<feature type="binding site" description="M2 metal binding site" evidence="13">
    <location>
        <position position="144"/>
    </location>
    <ligand>
        <name>Fe(2+)</name>
        <dbReference type="ChEBI" id="CHEBI:29033"/>
    </ligand>
</feature>
<evidence type="ECO:0000256" key="6">
    <source>
        <dbReference type="ARBA" id="ARBA00022723"/>
    </source>
</evidence>
<evidence type="ECO:0000256" key="9">
    <source>
        <dbReference type="ARBA" id="ARBA00022989"/>
    </source>
</evidence>
<evidence type="ECO:0000256" key="8">
    <source>
        <dbReference type="ARBA" id="ARBA00022906"/>
    </source>
</evidence>
<comment type="caution">
    <text evidence="13">Lacks conserved residue(s) required for the propagation of feature annotation.</text>
</comment>
<dbReference type="PATRIC" id="fig|59561.3.peg.952"/>
<sequence length="272" mass="28865">MSNEVFAFMLTLLAGLATGIGAGAAFLIRTPTPRFLSPALGFSAGVMLYVSFMEIMPNAVDILSRVSDNAEWLMAGGFFAGIAVIALIDWLVPDASNPHEFHDADDFLSQPGDQTLVIKDGAQAKLMRMGLMTALALAIHNFPEGFATFMSGLYSPELAIPVAVAIAIHNIPEGIAVSVPIYYATGSRRRAFILSFASGLSEPVGALVGYIVLRQVMNDTIFGMTFAGIAGVMVYISLDELLPSAEKFGQHHHAIVGLISGMAVMALSLLLL</sequence>
<evidence type="ECO:0000256" key="11">
    <source>
        <dbReference type="ARBA" id="ARBA00023065"/>
    </source>
</evidence>
<protein>
    <recommendedName>
        <fullName evidence="13">Zinc transporter ZupT</fullName>
    </recommendedName>
</protein>
<feature type="binding site" description="M1 metal binding site" evidence="13">
    <location>
        <position position="144"/>
    </location>
    <ligand>
        <name>Zn(2+)</name>
        <dbReference type="ChEBI" id="CHEBI:29105"/>
    </ligand>
</feature>
<keyword evidence="8 13" id="KW-0864">Zinc transport</keyword>
<feature type="transmembrane region" description="Helical" evidence="13">
    <location>
        <begin position="35"/>
        <end position="52"/>
    </location>
</feature>
<evidence type="ECO:0000256" key="12">
    <source>
        <dbReference type="ARBA" id="ARBA00023136"/>
    </source>
</evidence>
<comment type="caution">
    <text evidence="14">The sequence shown here is derived from an EMBL/GenBank/DDBJ whole genome shotgun (WGS) entry which is preliminary data.</text>
</comment>
<keyword evidence="15" id="KW-1185">Reference proteome</keyword>